<proteinExistence type="predicted"/>
<name>A0AAW0SMT3_SCYPA</name>
<keyword evidence="3" id="KW-1185">Reference proteome</keyword>
<organism evidence="2 3">
    <name type="scientific">Scylla paramamosain</name>
    <name type="common">Mud crab</name>
    <dbReference type="NCBI Taxonomy" id="85552"/>
    <lineage>
        <taxon>Eukaryota</taxon>
        <taxon>Metazoa</taxon>
        <taxon>Ecdysozoa</taxon>
        <taxon>Arthropoda</taxon>
        <taxon>Crustacea</taxon>
        <taxon>Multicrustacea</taxon>
        <taxon>Malacostraca</taxon>
        <taxon>Eumalacostraca</taxon>
        <taxon>Eucarida</taxon>
        <taxon>Decapoda</taxon>
        <taxon>Pleocyemata</taxon>
        <taxon>Brachyura</taxon>
        <taxon>Eubrachyura</taxon>
        <taxon>Portunoidea</taxon>
        <taxon>Portunidae</taxon>
        <taxon>Portuninae</taxon>
        <taxon>Scylla</taxon>
    </lineage>
</organism>
<accession>A0AAW0SMT3</accession>
<feature type="compositionally biased region" description="Polar residues" evidence="1">
    <location>
        <begin position="23"/>
        <end position="45"/>
    </location>
</feature>
<dbReference type="AlphaFoldDB" id="A0AAW0SMT3"/>
<dbReference type="EMBL" id="JARAKH010000048">
    <property type="protein sequence ID" value="KAK8376304.1"/>
    <property type="molecule type" value="Genomic_DNA"/>
</dbReference>
<evidence type="ECO:0000313" key="2">
    <source>
        <dbReference type="EMBL" id="KAK8376304.1"/>
    </source>
</evidence>
<reference evidence="2 3" key="1">
    <citation type="submission" date="2023-03" db="EMBL/GenBank/DDBJ databases">
        <title>High-quality genome of Scylla paramamosain provides insights in environmental adaptation.</title>
        <authorList>
            <person name="Zhang L."/>
        </authorList>
    </citation>
    <scope>NUCLEOTIDE SEQUENCE [LARGE SCALE GENOMIC DNA]</scope>
    <source>
        <strain evidence="2">LZ_2023a</strain>
        <tissue evidence="2">Muscle</tissue>
    </source>
</reference>
<dbReference type="Proteomes" id="UP001487740">
    <property type="component" value="Unassembled WGS sequence"/>
</dbReference>
<feature type="region of interest" description="Disordered" evidence="1">
    <location>
        <begin position="1"/>
        <end position="101"/>
    </location>
</feature>
<sequence>MAEKRLTFPSRPHVPSGPLGYTPYTQEQPTLFITYPTTNHTNQTHPKQHPHLATATAPSGYHQEVPRRASLSPRRTRSTATHPPDEAAAEGVKEEEEEEIEPGTCTFTHTSSPLLPHSIRLLLSCCCACLGVDWWLVQQYYNPESTVTGWSSRTGSPDSRHPPTLHRLWVSTCDITCMSPGGGP</sequence>
<comment type="caution">
    <text evidence="2">The sequence shown here is derived from an EMBL/GenBank/DDBJ whole genome shotgun (WGS) entry which is preliminary data.</text>
</comment>
<evidence type="ECO:0000256" key="1">
    <source>
        <dbReference type="SAM" id="MobiDB-lite"/>
    </source>
</evidence>
<gene>
    <name evidence="2" type="ORF">O3P69_009741</name>
</gene>
<protein>
    <submittedName>
        <fullName evidence="2">Uncharacterized protein</fullName>
    </submittedName>
</protein>
<evidence type="ECO:0000313" key="3">
    <source>
        <dbReference type="Proteomes" id="UP001487740"/>
    </source>
</evidence>